<feature type="transmembrane region" description="Helical" evidence="1">
    <location>
        <begin position="12"/>
        <end position="32"/>
    </location>
</feature>
<dbReference type="Proteomes" id="UP001054837">
    <property type="component" value="Unassembled WGS sequence"/>
</dbReference>
<keyword evidence="1" id="KW-0812">Transmembrane</keyword>
<sequence>MKECVPSWHVIFGIYLAVLLILKLFMLAIIGSEIHDEFYDIKTIILNAPTFEEKSFNDTLCLTKHIALSQIAESMSENMYMTAMGIVKIEKSVILSILCACISYSILLTQVFKE</sequence>
<feature type="transmembrane region" description="Helical" evidence="1">
    <location>
        <begin position="93"/>
        <end position="112"/>
    </location>
</feature>
<evidence type="ECO:0000313" key="2">
    <source>
        <dbReference type="EMBL" id="GIY23702.1"/>
    </source>
</evidence>
<dbReference type="EMBL" id="BPLQ01006574">
    <property type="protein sequence ID" value="GIY23702.1"/>
    <property type="molecule type" value="Genomic_DNA"/>
</dbReference>
<evidence type="ECO:0000256" key="1">
    <source>
        <dbReference type="SAM" id="Phobius"/>
    </source>
</evidence>
<reference evidence="2 3" key="1">
    <citation type="submission" date="2021-06" db="EMBL/GenBank/DDBJ databases">
        <title>Caerostris darwini draft genome.</title>
        <authorList>
            <person name="Kono N."/>
            <person name="Arakawa K."/>
        </authorList>
    </citation>
    <scope>NUCLEOTIDE SEQUENCE [LARGE SCALE GENOMIC DNA]</scope>
</reference>
<dbReference type="AlphaFoldDB" id="A0AAV4RTE0"/>
<evidence type="ECO:0000313" key="3">
    <source>
        <dbReference type="Proteomes" id="UP001054837"/>
    </source>
</evidence>
<keyword evidence="1" id="KW-0472">Membrane</keyword>
<name>A0AAV4RTE0_9ARAC</name>
<keyword evidence="3" id="KW-1185">Reference proteome</keyword>
<keyword evidence="1" id="KW-1133">Transmembrane helix</keyword>
<comment type="caution">
    <text evidence="2">The sequence shown here is derived from an EMBL/GenBank/DDBJ whole genome shotgun (WGS) entry which is preliminary data.</text>
</comment>
<proteinExistence type="predicted"/>
<accession>A0AAV4RTE0</accession>
<organism evidence="2 3">
    <name type="scientific">Caerostris darwini</name>
    <dbReference type="NCBI Taxonomy" id="1538125"/>
    <lineage>
        <taxon>Eukaryota</taxon>
        <taxon>Metazoa</taxon>
        <taxon>Ecdysozoa</taxon>
        <taxon>Arthropoda</taxon>
        <taxon>Chelicerata</taxon>
        <taxon>Arachnida</taxon>
        <taxon>Araneae</taxon>
        <taxon>Araneomorphae</taxon>
        <taxon>Entelegynae</taxon>
        <taxon>Araneoidea</taxon>
        <taxon>Araneidae</taxon>
        <taxon>Caerostris</taxon>
    </lineage>
</organism>
<gene>
    <name evidence="2" type="ORF">CDAR_32041</name>
</gene>
<protein>
    <submittedName>
        <fullName evidence="2">Uncharacterized protein</fullName>
    </submittedName>
</protein>